<comment type="caution">
    <text evidence="1">The sequence shown here is derived from an EMBL/GenBank/DDBJ whole genome shotgun (WGS) entry which is preliminary data.</text>
</comment>
<dbReference type="EMBL" id="DVKS01000099">
    <property type="protein sequence ID" value="HIT41623.1"/>
    <property type="molecule type" value="Genomic_DNA"/>
</dbReference>
<dbReference type="Proteomes" id="UP000886860">
    <property type="component" value="Unassembled WGS sequence"/>
</dbReference>
<dbReference type="InterPro" id="IPR022476">
    <property type="entry name" value="Spore_YabP/YqfC"/>
</dbReference>
<proteinExistence type="predicted"/>
<name>A0A9D1KEL2_9FIRM</name>
<evidence type="ECO:0000313" key="1">
    <source>
        <dbReference type="EMBL" id="HIT41623.1"/>
    </source>
</evidence>
<dbReference type="AlphaFoldDB" id="A0A9D1KEL2"/>
<sequence>MTPETKERMMAAMNLPRDVFLGDILVSLIGRRTVLIENYRSILMYTDTTLKIQGKNCRLQICGKHLRIEYYTADEMRVNGVIESIELKS</sequence>
<dbReference type="Pfam" id="PF07873">
    <property type="entry name" value="YabP"/>
    <property type="match status" value="1"/>
</dbReference>
<organism evidence="1 2">
    <name type="scientific">Candidatus Caccovicinus merdipullorum</name>
    <dbReference type="NCBI Taxonomy" id="2840724"/>
    <lineage>
        <taxon>Bacteria</taxon>
        <taxon>Bacillati</taxon>
        <taxon>Bacillota</taxon>
        <taxon>Clostridia</taxon>
        <taxon>Eubacteriales</taxon>
        <taxon>Candidatus Caccovicinus</taxon>
    </lineage>
</organism>
<gene>
    <name evidence="1" type="ORF">IAB60_05925</name>
</gene>
<protein>
    <submittedName>
        <fullName evidence="1">YabP/YqfC family sporulation protein</fullName>
    </submittedName>
</protein>
<reference evidence="1" key="2">
    <citation type="journal article" date="2021" name="PeerJ">
        <title>Extensive microbial diversity within the chicken gut microbiome revealed by metagenomics and culture.</title>
        <authorList>
            <person name="Gilroy R."/>
            <person name="Ravi A."/>
            <person name="Getino M."/>
            <person name="Pursley I."/>
            <person name="Horton D.L."/>
            <person name="Alikhan N.F."/>
            <person name="Baker D."/>
            <person name="Gharbi K."/>
            <person name="Hall N."/>
            <person name="Watson M."/>
            <person name="Adriaenssens E.M."/>
            <person name="Foster-Nyarko E."/>
            <person name="Jarju S."/>
            <person name="Secka A."/>
            <person name="Antonio M."/>
            <person name="Oren A."/>
            <person name="Chaudhuri R.R."/>
            <person name="La Ragione R."/>
            <person name="Hildebrand F."/>
            <person name="Pallen M.J."/>
        </authorList>
    </citation>
    <scope>NUCLEOTIDE SEQUENCE</scope>
    <source>
        <strain evidence="1">CHK123-3438</strain>
    </source>
</reference>
<reference evidence="1" key="1">
    <citation type="submission" date="2020-10" db="EMBL/GenBank/DDBJ databases">
        <authorList>
            <person name="Gilroy R."/>
        </authorList>
    </citation>
    <scope>NUCLEOTIDE SEQUENCE</scope>
    <source>
        <strain evidence="1">CHK123-3438</strain>
    </source>
</reference>
<accession>A0A9D1KEL2</accession>
<evidence type="ECO:0000313" key="2">
    <source>
        <dbReference type="Proteomes" id="UP000886860"/>
    </source>
</evidence>